<evidence type="ECO:0000256" key="3">
    <source>
        <dbReference type="ARBA" id="ARBA00022842"/>
    </source>
</evidence>
<dbReference type="SUPFAM" id="SSF48239">
    <property type="entry name" value="Terpenoid cyclases/Protein prenyltransferases"/>
    <property type="match status" value="1"/>
</dbReference>
<dbReference type="InterPro" id="IPR005630">
    <property type="entry name" value="Terpene_synthase_metal-bd"/>
</dbReference>
<comment type="cofactor">
    <cofactor evidence="1">
        <name>Mg(2+)</name>
        <dbReference type="ChEBI" id="CHEBI:18420"/>
    </cofactor>
</comment>
<dbReference type="PANTHER" id="PTHR31225:SF221">
    <property type="entry name" value="(-)-GERMACRENE D SYNTHASE"/>
    <property type="match status" value="1"/>
</dbReference>
<comment type="caution">
    <text evidence="7">The sequence shown here is derived from an EMBL/GenBank/DDBJ whole genome shotgun (WGS) entry which is preliminary data.</text>
</comment>
<keyword evidence="3" id="KW-0460">Magnesium</keyword>
<dbReference type="InterPro" id="IPR036965">
    <property type="entry name" value="Terpene_synth_N_sf"/>
</dbReference>
<dbReference type="SFLD" id="SFLDS00005">
    <property type="entry name" value="Isoprenoid_Synthase_Type_I"/>
    <property type="match status" value="1"/>
</dbReference>
<accession>A0A5D3D784</accession>
<gene>
    <name evidence="7" type="ORF">E5676_scaffold443G00730</name>
</gene>
<evidence type="ECO:0000256" key="2">
    <source>
        <dbReference type="ARBA" id="ARBA00022723"/>
    </source>
</evidence>
<dbReference type="GO" id="GO:0010333">
    <property type="term" value="F:terpene synthase activity"/>
    <property type="evidence" value="ECO:0007669"/>
    <property type="project" value="InterPro"/>
</dbReference>
<dbReference type="EMBL" id="SSTD01006964">
    <property type="protein sequence ID" value="TYK19427.1"/>
    <property type="molecule type" value="Genomic_DNA"/>
</dbReference>
<dbReference type="Pfam" id="PF01397">
    <property type="entry name" value="Terpene_synth"/>
    <property type="match status" value="1"/>
</dbReference>
<proteinExistence type="predicted"/>
<dbReference type="InterPro" id="IPR034741">
    <property type="entry name" value="Terpene_cyclase-like_1_C"/>
</dbReference>
<evidence type="ECO:0000256" key="1">
    <source>
        <dbReference type="ARBA" id="ARBA00001946"/>
    </source>
</evidence>
<dbReference type="CDD" id="cd00684">
    <property type="entry name" value="Terpene_cyclase_plant_C1"/>
    <property type="match status" value="1"/>
</dbReference>
<evidence type="ECO:0000313" key="8">
    <source>
        <dbReference type="Proteomes" id="UP000321947"/>
    </source>
</evidence>
<evidence type="ECO:0000256" key="4">
    <source>
        <dbReference type="ARBA" id="ARBA00023239"/>
    </source>
</evidence>
<sequence>MVEEEVQKLKEEVMSMFIIVQNPSQKLSLIDSIQRLGLSYHFEKEISEILHHMQKPSVVDNDENIYEAALRFRLLRQQGYAIPTEIFNKFTNEDEDFEESIVKGKREIMSLYEASHWRMKGEIILDRALAFTTTKLEEMAMDVSCPFRDEAAYALKWPILKALPRLIIKRHISIYEKDPLKNNVLLKFAKLDYNSMQKLYQKELCEVSRWWKHLNLLEELSFARDRMVESYIWALGVYYEPKYSLGRIILAKIVALATVLDDMYDLYATLDELQLFTQAIERWDMNCIVKLPKYMKIFYGVILKVYEEIEKDINKDNVTIPYAIHYAKEGMKRQCRAYFAEAKWFHEGYVPTFEEYMKVATVSTCYYLFVPISFVGMGVAASKEAFEWVESDPMLLKASGIIGRLMNDVTSHTRGDVGSAVECHMKQHGLSEEETLVELENEVIKAWRDITEDYIKTTNISNEILLRVLNLARLSDLFYKEEDGYTFVDKTTKHFIASIIVEPLPT</sequence>
<dbReference type="AlphaFoldDB" id="A0A5D3D784"/>
<name>A0A5D3D784_CUCMM</name>
<reference evidence="7 8" key="1">
    <citation type="submission" date="2019-08" db="EMBL/GenBank/DDBJ databases">
        <title>Draft genome sequences of two oriental melons (Cucumis melo L. var makuwa).</title>
        <authorList>
            <person name="Kwon S.-Y."/>
        </authorList>
    </citation>
    <scope>NUCLEOTIDE SEQUENCE [LARGE SCALE GENOMIC DNA]</scope>
    <source>
        <strain evidence="8">cv. Chang Bougi</strain>
        <tissue evidence="7">Leaf</tissue>
    </source>
</reference>
<dbReference type="Proteomes" id="UP000321947">
    <property type="component" value="Unassembled WGS sequence"/>
</dbReference>
<feature type="domain" description="Terpene synthase N-terminal" evidence="5">
    <location>
        <begin position="3"/>
        <end position="155"/>
    </location>
</feature>
<dbReference type="PANTHER" id="PTHR31225">
    <property type="entry name" value="OS04G0344100 PROTEIN-RELATED"/>
    <property type="match status" value="1"/>
</dbReference>
<evidence type="ECO:0000259" key="6">
    <source>
        <dbReference type="Pfam" id="PF03936"/>
    </source>
</evidence>
<dbReference type="Gene3D" id="1.10.600.10">
    <property type="entry name" value="Farnesyl Diphosphate Synthase"/>
    <property type="match status" value="1"/>
</dbReference>
<dbReference type="InterPro" id="IPR001906">
    <property type="entry name" value="Terpene_synth_N"/>
</dbReference>
<feature type="domain" description="Terpene synthase metal-binding" evidence="6">
    <location>
        <begin position="212"/>
        <end position="449"/>
    </location>
</feature>
<dbReference type="InterPro" id="IPR050148">
    <property type="entry name" value="Terpene_synthase-like"/>
</dbReference>
<dbReference type="Gene3D" id="1.50.10.130">
    <property type="entry name" value="Terpene synthase, N-terminal domain"/>
    <property type="match status" value="1"/>
</dbReference>
<protein>
    <submittedName>
        <fullName evidence="7">(-)-germacrene D synthase-like</fullName>
    </submittedName>
</protein>
<evidence type="ECO:0000313" key="7">
    <source>
        <dbReference type="EMBL" id="TYK19427.1"/>
    </source>
</evidence>
<dbReference type="GO" id="GO:0000287">
    <property type="term" value="F:magnesium ion binding"/>
    <property type="evidence" value="ECO:0007669"/>
    <property type="project" value="InterPro"/>
</dbReference>
<dbReference type="InterPro" id="IPR008949">
    <property type="entry name" value="Isoprenoid_synthase_dom_sf"/>
</dbReference>
<dbReference type="SFLD" id="SFLDG01019">
    <property type="entry name" value="Terpene_Cyclase_Like_1_C_Termi"/>
    <property type="match status" value="1"/>
</dbReference>
<organism evidence="7 8">
    <name type="scientific">Cucumis melo var. makuwa</name>
    <name type="common">Oriental melon</name>
    <dbReference type="NCBI Taxonomy" id="1194695"/>
    <lineage>
        <taxon>Eukaryota</taxon>
        <taxon>Viridiplantae</taxon>
        <taxon>Streptophyta</taxon>
        <taxon>Embryophyta</taxon>
        <taxon>Tracheophyta</taxon>
        <taxon>Spermatophyta</taxon>
        <taxon>Magnoliopsida</taxon>
        <taxon>eudicotyledons</taxon>
        <taxon>Gunneridae</taxon>
        <taxon>Pentapetalae</taxon>
        <taxon>rosids</taxon>
        <taxon>fabids</taxon>
        <taxon>Cucurbitales</taxon>
        <taxon>Cucurbitaceae</taxon>
        <taxon>Benincaseae</taxon>
        <taxon>Cucumis</taxon>
    </lineage>
</organism>
<dbReference type="Pfam" id="PF03936">
    <property type="entry name" value="Terpene_synth_C"/>
    <property type="match status" value="1"/>
</dbReference>
<dbReference type="FunFam" id="1.10.600.10:FF:000007">
    <property type="entry name" value="Isoprene synthase, chloroplastic"/>
    <property type="match status" value="1"/>
</dbReference>
<keyword evidence="4" id="KW-0456">Lyase</keyword>
<evidence type="ECO:0000259" key="5">
    <source>
        <dbReference type="Pfam" id="PF01397"/>
    </source>
</evidence>
<dbReference type="InterPro" id="IPR044814">
    <property type="entry name" value="Terpene_cyclase_plant_C1"/>
</dbReference>
<dbReference type="SUPFAM" id="SSF48576">
    <property type="entry name" value="Terpenoid synthases"/>
    <property type="match status" value="1"/>
</dbReference>
<dbReference type="InterPro" id="IPR008930">
    <property type="entry name" value="Terpenoid_cyclase/PrenylTrfase"/>
</dbReference>
<dbReference type="GO" id="GO:0016102">
    <property type="term" value="P:diterpenoid biosynthetic process"/>
    <property type="evidence" value="ECO:0007669"/>
    <property type="project" value="InterPro"/>
</dbReference>
<keyword evidence="2" id="KW-0479">Metal-binding</keyword>